<keyword evidence="9" id="KW-0902">Two-component regulatory system</keyword>
<dbReference type="PROSITE" id="PS50109">
    <property type="entry name" value="HIS_KIN"/>
    <property type="match status" value="1"/>
</dbReference>
<keyword evidence="7 14" id="KW-0418">Kinase</keyword>
<dbReference type="InterPro" id="IPR005467">
    <property type="entry name" value="His_kinase_dom"/>
</dbReference>
<evidence type="ECO:0000256" key="10">
    <source>
        <dbReference type="ARBA" id="ARBA00023136"/>
    </source>
</evidence>
<feature type="transmembrane region" description="Helical" evidence="11">
    <location>
        <begin position="183"/>
        <end position="207"/>
    </location>
</feature>
<evidence type="ECO:0000259" key="12">
    <source>
        <dbReference type="PROSITE" id="PS50109"/>
    </source>
</evidence>
<evidence type="ECO:0000256" key="9">
    <source>
        <dbReference type="ARBA" id="ARBA00023012"/>
    </source>
</evidence>
<dbReference type="SMART" id="SM00388">
    <property type="entry name" value="HisKA"/>
    <property type="match status" value="1"/>
</dbReference>
<evidence type="ECO:0000256" key="7">
    <source>
        <dbReference type="ARBA" id="ARBA00022777"/>
    </source>
</evidence>
<dbReference type="PANTHER" id="PTHR45436:SF5">
    <property type="entry name" value="SENSOR HISTIDINE KINASE TRCS"/>
    <property type="match status" value="1"/>
</dbReference>
<evidence type="ECO:0000256" key="6">
    <source>
        <dbReference type="ARBA" id="ARBA00022692"/>
    </source>
</evidence>
<dbReference type="InterPro" id="IPR050428">
    <property type="entry name" value="TCS_sensor_his_kinase"/>
</dbReference>
<dbReference type="Gene3D" id="1.10.287.130">
    <property type="match status" value="1"/>
</dbReference>
<feature type="domain" description="Histidine kinase" evidence="12">
    <location>
        <begin position="276"/>
        <end position="511"/>
    </location>
</feature>
<dbReference type="Pfam" id="PF00672">
    <property type="entry name" value="HAMP"/>
    <property type="match status" value="1"/>
</dbReference>
<keyword evidence="8 11" id="KW-1133">Transmembrane helix</keyword>
<comment type="caution">
    <text evidence="14">The sequence shown here is derived from an EMBL/GenBank/DDBJ whole genome shotgun (WGS) entry which is preliminary data.</text>
</comment>
<keyword evidence="4" id="KW-0597">Phosphoprotein</keyword>
<evidence type="ECO:0000256" key="11">
    <source>
        <dbReference type="SAM" id="Phobius"/>
    </source>
</evidence>
<dbReference type="InterPro" id="IPR004358">
    <property type="entry name" value="Sig_transdc_His_kin-like_C"/>
</dbReference>
<dbReference type="SUPFAM" id="SSF47384">
    <property type="entry name" value="Homodimeric domain of signal transducing histidine kinase"/>
    <property type="match status" value="1"/>
</dbReference>
<evidence type="ECO:0000256" key="3">
    <source>
        <dbReference type="ARBA" id="ARBA00012438"/>
    </source>
</evidence>
<dbReference type="InterPro" id="IPR036097">
    <property type="entry name" value="HisK_dim/P_sf"/>
</dbReference>
<dbReference type="CDD" id="cd06225">
    <property type="entry name" value="HAMP"/>
    <property type="match status" value="1"/>
</dbReference>
<dbReference type="PROSITE" id="PS50885">
    <property type="entry name" value="HAMP"/>
    <property type="match status" value="1"/>
</dbReference>
<keyword evidence="10 11" id="KW-0472">Membrane</keyword>
<dbReference type="PANTHER" id="PTHR45436">
    <property type="entry name" value="SENSOR HISTIDINE KINASE YKOH"/>
    <property type="match status" value="1"/>
</dbReference>
<organism evidence="14 15">
    <name type="scientific">Paractinoplanes lichenicola</name>
    <dbReference type="NCBI Taxonomy" id="2802976"/>
    <lineage>
        <taxon>Bacteria</taxon>
        <taxon>Bacillati</taxon>
        <taxon>Actinomycetota</taxon>
        <taxon>Actinomycetes</taxon>
        <taxon>Micromonosporales</taxon>
        <taxon>Micromonosporaceae</taxon>
        <taxon>Paractinoplanes</taxon>
    </lineage>
</organism>
<dbReference type="RefSeq" id="WP_203078132.1">
    <property type="nucleotide sequence ID" value="NZ_JAENHO010000021.1"/>
</dbReference>
<dbReference type="InterPro" id="IPR003594">
    <property type="entry name" value="HATPase_dom"/>
</dbReference>
<dbReference type="GO" id="GO:0016301">
    <property type="term" value="F:kinase activity"/>
    <property type="evidence" value="ECO:0007669"/>
    <property type="project" value="UniProtKB-KW"/>
</dbReference>
<comment type="catalytic activity">
    <reaction evidence="1">
        <text>ATP + protein L-histidine = ADP + protein N-phospho-L-histidine.</text>
        <dbReference type="EC" id="2.7.13.3"/>
    </reaction>
</comment>
<proteinExistence type="predicted"/>
<keyword evidence="5" id="KW-0808">Transferase</keyword>
<evidence type="ECO:0000313" key="14">
    <source>
        <dbReference type="EMBL" id="MBL7261679.1"/>
    </source>
</evidence>
<dbReference type="InterPro" id="IPR003661">
    <property type="entry name" value="HisK_dim/P_dom"/>
</dbReference>
<sequence length="511" mass="54552">MITLSRGNWKGLRRWRHWTLRSRLVLVVAGLAALGLLVANVAGLVLIRSYLQERIDDQLRIMAGPLSQAVPESDEVRRSGQVDVFAGPPGGGGHVKILGPDQLKYLFVGNGLVEVTRISSAGDDLPAVPTLEKAADSPGFRQPYTVVAADGSKWRMIAVRNDRIGGFAVGGVSLVDLKETINLLMLILGGVSLLVLALLGLGAAFVVRLGLRPLNDMERLATDISGGNLSGRVTGADPHTEPGRLGLALNSMLGRIEAEVSARTASESRMRQFLADASHELRTPLTSIKGFAELHRRGGVAPGPALDRIESEAGRMSLLVEDMLMLARLDQQRPLARKPVDLLEVAVDTVRDAHARAPERVVHLVSLNDDEETFEPPTVLGDEHALRQIATNLVANALQHTPPDTEITVRVGLSAPRPPAPGVVVSGPQSPTADRFALLEVSDNGLGIPEEHAPRVFERLYRADSSRYRGKGGGSGLGLSIVAAFVHGHGGWVELEPTPGGGATFRVLLPT</sequence>
<dbReference type="SUPFAM" id="SSF158472">
    <property type="entry name" value="HAMP domain-like"/>
    <property type="match status" value="1"/>
</dbReference>
<dbReference type="CDD" id="cd00075">
    <property type="entry name" value="HATPase"/>
    <property type="match status" value="1"/>
</dbReference>
<accession>A0ABS1W4L2</accession>
<dbReference type="InterPro" id="IPR036890">
    <property type="entry name" value="HATPase_C_sf"/>
</dbReference>
<dbReference type="Gene3D" id="6.10.340.10">
    <property type="match status" value="1"/>
</dbReference>
<evidence type="ECO:0000256" key="8">
    <source>
        <dbReference type="ARBA" id="ARBA00022989"/>
    </source>
</evidence>
<evidence type="ECO:0000256" key="4">
    <source>
        <dbReference type="ARBA" id="ARBA00022553"/>
    </source>
</evidence>
<name>A0ABS1W4L2_9ACTN</name>
<dbReference type="PRINTS" id="PR00344">
    <property type="entry name" value="BCTRLSENSOR"/>
</dbReference>
<reference evidence="14 15" key="1">
    <citation type="submission" date="2021-01" db="EMBL/GenBank/DDBJ databases">
        <title>Actinoplanes sp. nov. LDG1-01 isolated from lichen.</title>
        <authorList>
            <person name="Saeng-In P."/>
            <person name="Phongsopitanun W."/>
            <person name="Kanchanasin P."/>
            <person name="Yuki M."/>
            <person name="Kudo T."/>
            <person name="Ohkuma M."/>
            <person name="Tanasupawat S."/>
        </authorList>
    </citation>
    <scope>NUCLEOTIDE SEQUENCE [LARGE SCALE GENOMIC DNA]</scope>
    <source>
        <strain evidence="14 15">LDG1-01</strain>
    </source>
</reference>
<evidence type="ECO:0000256" key="5">
    <source>
        <dbReference type="ARBA" id="ARBA00022679"/>
    </source>
</evidence>
<dbReference type="EMBL" id="JAENHO010000021">
    <property type="protein sequence ID" value="MBL7261679.1"/>
    <property type="molecule type" value="Genomic_DNA"/>
</dbReference>
<dbReference type="SMART" id="SM00387">
    <property type="entry name" value="HATPase_c"/>
    <property type="match status" value="1"/>
</dbReference>
<protein>
    <recommendedName>
        <fullName evidence="3">histidine kinase</fullName>
        <ecNumber evidence="3">2.7.13.3</ecNumber>
    </recommendedName>
</protein>
<dbReference type="CDD" id="cd00082">
    <property type="entry name" value="HisKA"/>
    <property type="match status" value="1"/>
</dbReference>
<keyword evidence="15" id="KW-1185">Reference proteome</keyword>
<gene>
    <name evidence="14" type="ORF">JKJ07_46130</name>
</gene>
<comment type="subcellular location">
    <subcellularLocation>
        <location evidence="2">Cell membrane</location>
    </subcellularLocation>
</comment>
<dbReference type="EC" id="2.7.13.3" evidence="3"/>
<dbReference type="InterPro" id="IPR003660">
    <property type="entry name" value="HAMP_dom"/>
</dbReference>
<dbReference type="Gene3D" id="3.30.565.10">
    <property type="entry name" value="Histidine kinase-like ATPase, C-terminal domain"/>
    <property type="match status" value="1"/>
</dbReference>
<evidence type="ECO:0000313" key="15">
    <source>
        <dbReference type="Proteomes" id="UP000598996"/>
    </source>
</evidence>
<dbReference type="Pfam" id="PF00512">
    <property type="entry name" value="HisKA"/>
    <property type="match status" value="1"/>
</dbReference>
<feature type="domain" description="HAMP" evidence="13">
    <location>
        <begin position="208"/>
        <end position="261"/>
    </location>
</feature>
<evidence type="ECO:0000256" key="2">
    <source>
        <dbReference type="ARBA" id="ARBA00004236"/>
    </source>
</evidence>
<dbReference type="SUPFAM" id="SSF55874">
    <property type="entry name" value="ATPase domain of HSP90 chaperone/DNA topoisomerase II/histidine kinase"/>
    <property type="match status" value="1"/>
</dbReference>
<dbReference type="SMART" id="SM00304">
    <property type="entry name" value="HAMP"/>
    <property type="match status" value="1"/>
</dbReference>
<keyword evidence="6 11" id="KW-0812">Transmembrane</keyword>
<evidence type="ECO:0000256" key="1">
    <source>
        <dbReference type="ARBA" id="ARBA00000085"/>
    </source>
</evidence>
<dbReference type="Pfam" id="PF02518">
    <property type="entry name" value="HATPase_c"/>
    <property type="match status" value="1"/>
</dbReference>
<evidence type="ECO:0000259" key="13">
    <source>
        <dbReference type="PROSITE" id="PS50885"/>
    </source>
</evidence>
<dbReference type="Proteomes" id="UP000598996">
    <property type="component" value="Unassembled WGS sequence"/>
</dbReference>